<keyword evidence="6" id="KW-1185">Reference proteome</keyword>
<dbReference type="KEGG" id="fku:FGKAn22_02160"/>
<evidence type="ECO:0000256" key="2">
    <source>
        <dbReference type="ARBA" id="ARBA00022729"/>
    </source>
</evidence>
<gene>
    <name evidence="5" type="ORF">FGKAn22_02160</name>
</gene>
<dbReference type="Gene3D" id="2.40.160.20">
    <property type="match status" value="1"/>
</dbReference>
<sequence>MKKIVAVALLSAAASLPAYAAGGAYAGIKVGSTHVGFNALSKSSDTAFGALLGYQYNPNFAVEGEYTDLGRFTTATAVNGKSNVWGLSAVGALPLENNFSVYGKLGLARSNTTTSAATGTKRTAATYGLGGQYDATPMIGLRLSWERYGVGMTGQNASDDLYSLAALFKF</sequence>
<feature type="domain" description="Outer membrane protein beta-barrel" evidence="4">
    <location>
        <begin position="7"/>
        <end position="170"/>
    </location>
</feature>
<dbReference type="InterPro" id="IPR011250">
    <property type="entry name" value="OMP/PagP_B-barrel"/>
</dbReference>
<protein>
    <recommendedName>
        <fullName evidence="4">Outer membrane protein beta-barrel domain-containing protein</fullName>
    </recommendedName>
</protein>
<name>A0AAN1VYT5_9PROT</name>
<dbReference type="Pfam" id="PF13505">
    <property type="entry name" value="OMP_b-brl"/>
    <property type="match status" value="1"/>
</dbReference>
<dbReference type="RefSeq" id="WP_212786158.1">
    <property type="nucleotide sequence ID" value="NZ_AP019536.1"/>
</dbReference>
<evidence type="ECO:0000313" key="5">
    <source>
        <dbReference type="EMBL" id="BBI98523.1"/>
    </source>
</evidence>
<dbReference type="Proteomes" id="UP001319121">
    <property type="component" value="Chromosome"/>
</dbReference>
<evidence type="ECO:0000259" key="4">
    <source>
        <dbReference type="Pfam" id="PF13505"/>
    </source>
</evidence>
<dbReference type="GO" id="GO:0009279">
    <property type="term" value="C:cell outer membrane"/>
    <property type="evidence" value="ECO:0007669"/>
    <property type="project" value="UniProtKB-SubCell"/>
</dbReference>
<accession>A0AAN1VYT5</accession>
<organism evidence="5 6">
    <name type="scientific">Ferrigenium kumadai</name>
    <dbReference type="NCBI Taxonomy" id="1682490"/>
    <lineage>
        <taxon>Bacteria</taxon>
        <taxon>Pseudomonadati</taxon>
        <taxon>Pseudomonadota</taxon>
        <taxon>Betaproteobacteria</taxon>
        <taxon>Nitrosomonadales</taxon>
        <taxon>Gallionellaceae</taxon>
        <taxon>Ferrigenium</taxon>
    </lineage>
</organism>
<proteinExistence type="predicted"/>
<evidence type="ECO:0000313" key="6">
    <source>
        <dbReference type="Proteomes" id="UP001319121"/>
    </source>
</evidence>
<evidence type="ECO:0000256" key="3">
    <source>
        <dbReference type="SAM" id="SignalP"/>
    </source>
</evidence>
<dbReference type="SUPFAM" id="SSF56925">
    <property type="entry name" value="OMPA-like"/>
    <property type="match status" value="1"/>
</dbReference>
<comment type="subcellular location">
    <subcellularLocation>
        <location evidence="1">Cell outer membrane</location>
    </subcellularLocation>
</comment>
<evidence type="ECO:0000256" key="1">
    <source>
        <dbReference type="ARBA" id="ARBA00004442"/>
    </source>
</evidence>
<dbReference type="InterPro" id="IPR027385">
    <property type="entry name" value="Beta-barrel_OMP"/>
</dbReference>
<dbReference type="AlphaFoldDB" id="A0AAN1VYT5"/>
<reference evidence="5 6" key="1">
    <citation type="submission" date="2019-03" db="EMBL/GenBank/DDBJ databases">
        <title>Complete genome sequence of Ferrigenium kumadai strain An22, a microaerophilic iron-oxidizing bacterium isolated from a paddy field soil.</title>
        <authorList>
            <person name="Watanabe T."/>
            <person name="Asakawa S."/>
        </authorList>
    </citation>
    <scope>NUCLEOTIDE SEQUENCE [LARGE SCALE GENOMIC DNA]</scope>
    <source>
        <strain evidence="5 6">An22</strain>
    </source>
</reference>
<keyword evidence="2 3" id="KW-0732">Signal</keyword>
<dbReference type="EMBL" id="AP019536">
    <property type="protein sequence ID" value="BBI98523.1"/>
    <property type="molecule type" value="Genomic_DNA"/>
</dbReference>
<feature type="signal peptide" evidence="3">
    <location>
        <begin position="1"/>
        <end position="20"/>
    </location>
</feature>
<feature type="chain" id="PRO_5042989838" description="Outer membrane protein beta-barrel domain-containing protein" evidence="3">
    <location>
        <begin position="21"/>
        <end position="170"/>
    </location>
</feature>